<gene>
    <name evidence="2" type="ORF">GCM10023147_44400</name>
</gene>
<proteinExistence type="predicted"/>
<evidence type="ECO:0000313" key="2">
    <source>
        <dbReference type="EMBL" id="GAA4403174.1"/>
    </source>
</evidence>
<dbReference type="Proteomes" id="UP001500635">
    <property type="component" value="Unassembled WGS sequence"/>
</dbReference>
<name>A0ABP8KB19_9ACTN</name>
<protein>
    <submittedName>
        <fullName evidence="2">Uncharacterized protein</fullName>
    </submittedName>
</protein>
<keyword evidence="1" id="KW-0812">Transmembrane</keyword>
<evidence type="ECO:0000256" key="1">
    <source>
        <dbReference type="SAM" id="Phobius"/>
    </source>
</evidence>
<accession>A0ABP8KB19</accession>
<comment type="caution">
    <text evidence="2">The sequence shown here is derived from an EMBL/GenBank/DDBJ whole genome shotgun (WGS) entry which is preliminary data.</text>
</comment>
<feature type="transmembrane region" description="Helical" evidence="1">
    <location>
        <begin position="54"/>
        <end position="72"/>
    </location>
</feature>
<feature type="transmembrane region" description="Helical" evidence="1">
    <location>
        <begin position="78"/>
        <end position="96"/>
    </location>
</feature>
<reference evidence="3" key="1">
    <citation type="journal article" date="2019" name="Int. J. Syst. Evol. Microbiol.">
        <title>The Global Catalogue of Microorganisms (GCM) 10K type strain sequencing project: providing services to taxonomists for standard genome sequencing and annotation.</title>
        <authorList>
            <consortium name="The Broad Institute Genomics Platform"/>
            <consortium name="The Broad Institute Genome Sequencing Center for Infectious Disease"/>
            <person name="Wu L."/>
            <person name="Ma J."/>
        </authorList>
    </citation>
    <scope>NUCLEOTIDE SEQUENCE [LARGE SCALE GENOMIC DNA]</scope>
    <source>
        <strain evidence="3">JCM 17688</strain>
    </source>
</reference>
<keyword evidence="1" id="KW-0472">Membrane</keyword>
<keyword evidence="3" id="KW-1185">Reference proteome</keyword>
<organism evidence="2 3">
    <name type="scientific">Tsukamurella soli</name>
    <dbReference type="NCBI Taxonomy" id="644556"/>
    <lineage>
        <taxon>Bacteria</taxon>
        <taxon>Bacillati</taxon>
        <taxon>Actinomycetota</taxon>
        <taxon>Actinomycetes</taxon>
        <taxon>Mycobacteriales</taxon>
        <taxon>Tsukamurellaceae</taxon>
        <taxon>Tsukamurella</taxon>
    </lineage>
</organism>
<dbReference type="EMBL" id="BAABFR010000106">
    <property type="protein sequence ID" value="GAA4403174.1"/>
    <property type="molecule type" value="Genomic_DNA"/>
</dbReference>
<evidence type="ECO:0000313" key="3">
    <source>
        <dbReference type="Proteomes" id="UP001500635"/>
    </source>
</evidence>
<sequence>MRIRTVTRAIIPAAWDSTQTARRTDGYIGDMAGKELDPARRKAALDVAKQHPGMLAAMAAPAVVIIAVGWVVSTGLGIVLLLAFAALGAYGLSRLLRGR</sequence>
<keyword evidence="1" id="KW-1133">Transmembrane helix</keyword>